<evidence type="ECO:0000313" key="2">
    <source>
        <dbReference type="Proteomes" id="UP001230649"/>
    </source>
</evidence>
<proteinExistence type="predicted"/>
<dbReference type="Proteomes" id="UP001230649">
    <property type="component" value="Unassembled WGS sequence"/>
</dbReference>
<accession>A0ACC2VJA7</accession>
<sequence length="257" mass="27752">MSIYQGSTYLFNGATLPSVSQASLPQLTVDVLVHSLGLKRLGRLQDDDMVVPMVGEAEGDEGLVSGGIEVFGREGSSYVFLQQRAPTLQSRKQDHINLLTAFIKSYAFTSFLILTSLDSAAATTEEHLYHPLQALLPPVSSDGPELIQRLQKIPSYVPPTPAQPSKETYPPFLPCAGLTRRLLATLHADEVPPHGTLAYWCAEADNREDAMRYAGVVTYLLGIPEDQVKLSEPPSWKGLFGGSMVSGGTSAASDIYG</sequence>
<dbReference type="EMBL" id="JASBWS010000087">
    <property type="protein sequence ID" value="KAJ9098985.1"/>
    <property type="molecule type" value="Genomic_DNA"/>
</dbReference>
<comment type="caution">
    <text evidence="1">The sequence shown here is derived from an EMBL/GenBank/DDBJ whole genome shotgun (WGS) entry which is preliminary data.</text>
</comment>
<evidence type="ECO:0000313" key="1">
    <source>
        <dbReference type="EMBL" id="KAJ9098985.1"/>
    </source>
</evidence>
<name>A0ACC2VJA7_9TREE</name>
<keyword evidence="2" id="KW-1185">Reference proteome</keyword>
<reference evidence="1" key="1">
    <citation type="submission" date="2023-04" db="EMBL/GenBank/DDBJ databases">
        <title>Draft Genome sequencing of Naganishia species isolated from polar environments using Oxford Nanopore Technology.</title>
        <authorList>
            <person name="Leo P."/>
            <person name="Venkateswaran K."/>
        </authorList>
    </citation>
    <scope>NUCLEOTIDE SEQUENCE</scope>
    <source>
        <strain evidence="1">MNA-CCFEE 5262</strain>
    </source>
</reference>
<protein>
    <submittedName>
        <fullName evidence="1">Uncharacterized protein</fullName>
    </submittedName>
</protein>
<gene>
    <name evidence="1" type="ORF">QFC20_005803</name>
</gene>
<organism evidence="1 2">
    <name type="scientific">Naganishia adeliensis</name>
    <dbReference type="NCBI Taxonomy" id="92952"/>
    <lineage>
        <taxon>Eukaryota</taxon>
        <taxon>Fungi</taxon>
        <taxon>Dikarya</taxon>
        <taxon>Basidiomycota</taxon>
        <taxon>Agaricomycotina</taxon>
        <taxon>Tremellomycetes</taxon>
        <taxon>Filobasidiales</taxon>
        <taxon>Filobasidiaceae</taxon>
        <taxon>Naganishia</taxon>
    </lineage>
</organism>